<dbReference type="Pfam" id="PF01753">
    <property type="entry name" value="zf-MYND"/>
    <property type="match status" value="1"/>
</dbReference>
<name>D8QKC9_SCHCM</name>
<evidence type="ECO:0000259" key="5">
    <source>
        <dbReference type="PROSITE" id="PS50865"/>
    </source>
</evidence>
<dbReference type="GeneID" id="9593201"/>
<feature type="domain" description="MYND-type" evidence="5">
    <location>
        <begin position="440"/>
        <end position="477"/>
    </location>
</feature>
<dbReference type="InterPro" id="IPR002893">
    <property type="entry name" value="Znf_MYND"/>
</dbReference>
<evidence type="ECO:0000256" key="4">
    <source>
        <dbReference type="PROSITE-ProRule" id="PRU00134"/>
    </source>
</evidence>
<evidence type="ECO:0000256" key="1">
    <source>
        <dbReference type="ARBA" id="ARBA00022723"/>
    </source>
</evidence>
<dbReference type="HOGENOM" id="CLU_470220_0_0_1"/>
<proteinExistence type="predicted"/>
<reference evidence="6 7" key="1">
    <citation type="journal article" date="2010" name="Nat. Biotechnol.">
        <title>Genome sequence of the model mushroom Schizophyllum commune.</title>
        <authorList>
            <person name="Ohm R.A."/>
            <person name="de Jong J.F."/>
            <person name="Lugones L.G."/>
            <person name="Aerts A."/>
            <person name="Kothe E."/>
            <person name="Stajich J.E."/>
            <person name="de Vries R.P."/>
            <person name="Record E."/>
            <person name="Levasseur A."/>
            <person name="Baker S.E."/>
            <person name="Bartholomew K.A."/>
            <person name="Coutinho P.M."/>
            <person name="Erdmann S."/>
            <person name="Fowler T.J."/>
            <person name="Gathman A.C."/>
            <person name="Lombard V."/>
            <person name="Henrissat B."/>
            <person name="Knabe N."/>
            <person name="Kuees U."/>
            <person name="Lilly W.W."/>
            <person name="Lindquist E."/>
            <person name="Lucas S."/>
            <person name="Magnuson J.K."/>
            <person name="Piumi F."/>
            <person name="Raudaskoski M."/>
            <person name="Salamov A."/>
            <person name="Schmutz J."/>
            <person name="Schwarze F.W.M.R."/>
            <person name="vanKuyk P.A."/>
            <person name="Horton J.S."/>
            <person name="Grigoriev I.V."/>
            <person name="Woesten H.A.B."/>
        </authorList>
    </citation>
    <scope>NUCLEOTIDE SEQUENCE [LARGE SCALE GENOMIC DNA]</scope>
    <source>
        <strain evidence="7">H4-8 / FGSC 9210</strain>
    </source>
</reference>
<dbReference type="EMBL" id="GL377316">
    <property type="protein sequence ID" value="EFI91694.1"/>
    <property type="molecule type" value="Genomic_DNA"/>
</dbReference>
<accession>D8QKC9</accession>
<dbReference type="RefSeq" id="XP_003026597.1">
    <property type="nucleotide sequence ID" value="XM_003026551.1"/>
</dbReference>
<keyword evidence="7" id="KW-1185">Reference proteome</keyword>
<feature type="non-terminal residue" evidence="6">
    <location>
        <position position="580"/>
    </location>
</feature>
<evidence type="ECO:0000256" key="3">
    <source>
        <dbReference type="ARBA" id="ARBA00022833"/>
    </source>
</evidence>
<keyword evidence="1" id="KW-0479">Metal-binding</keyword>
<keyword evidence="3" id="KW-0862">Zinc</keyword>
<dbReference type="Gene3D" id="6.10.140.2220">
    <property type="match status" value="1"/>
</dbReference>
<dbReference type="AlphaFoldDB" id="D8QKC9"/>
<dbReference type="SUPFAM" id="SSF144232">
    <property type="entry name" value="HIT/MYND zinc finger-like"/>
    <property type="match status" value="1"/>
</dbReference>
<dbReference type="InParanoid" id="D8QKC9"/>
<evidence type="ECO:0000313" key="7">
    <source>
        <dbReference type="Proteomes" id="UP000007431"/>
    </source>
</evidence>
<protein>
    <recommendedName>
        <fullName evidence="5">MYND-type domain-containing protein</fullName>
    </recommendedName>
</protein>
<evidence type="ECO:0000256" key="2">
    <source>
        <dbReference type="ARBA" id="ARBA00022771"/>
    </source>
</evidence>
<sequence length="580" mass="65579">MYNGGESTTPWAKRFAQAIQPFTSIPSSLDLEFLRSPIVKEAHARLSPSKLPHPPMNPSDVRPIDEAAQALLAYAPLLEAATTRGGAVAKEAYTIFDNIWKWIVFFRPSTVNVADNGMQDNARPAYDDGDIFLGMLPLWFVFRQYIANALAHKEGRKRCIAQLDFIAITLEILTSECPLIEAQDSLRLERFSHGIVRGLASLLSDQKLSRRLTAEICDYDLQNPGFLMENFLDEMEAFLRTTFDNSLIMAYMTLTATLLSNNENLERFLHVRIDPSSINPPEPGMTQLCHFLRLTVSRNNGEETAATLPLATHWIAQITKFARSYACDILTEVLDAGILEYLVGACVDPRGQLRAPEWQAPATAFVRDVLVPALFRTKYLPAFVRATKDSLVQSADLDVIRQASHEIADLLLRIPVFEQQRQTMKADLKRIRHCHNGDSCPGNVRGSRRLRMCICGRAFYCSRTCQKAHWRTHKPLCCPPDARRHMSSEHPDVTLTHFERCFLKRMAFKDIGQLSHNLCMPWQTLAKACVVDYTASAEPERYLDKDPMRPPARSARAYSKIRYGPGDATIFMGFLSDPLW</sequence>
<dbReference type="KEGG" id="scm:SCHCO_02558048"/>
<dbReference type="PROSITE" id="PS50865">
    <property type="entry name" value="ZF_MYND_2"/>
    <property type="match status" value="1"/>
</dbReference>
<keyword evidence="2 4" id="KW-0863">Zinc-finger</keyword>
<dbReference type="OrthoDB" id="3033247at2759"/>
<gene>
    <name evidence="6" type="ORF">SCHCODRAFT_114302</name>
</gene>
<dbReference type="VEuPathDB" id="FungiDB:SCHCODRAFT_02558048"/>
<dbReference type="GO" id="GO:0008270">
    <property type="term" value="F:zinc ion binding"/>
    <property type="evidence" value="ECO:0007669"/>
    <property type="project" value="UniProtKB-KW"/>
</dbReference>
<dbReference type="Proteomes" id="UP000007431">
    <property type="component" value="Unassembled WGS sequence"/>
</dbReference>
<organism evidence="7">
    <name type="scientific">Schizophyllum commune (strain H4-8 / FGSC 9210)</name>
    <name type="common">Split gill fungus</name>
    <dbReference type="NCBI Taxonomy" id="578458"/>
    <lineage>
        <taxon>Eukaryota</taxon>
        <taxon>Fungi</taxon>
        <taxon>Dikarya</taxon>
        <taxon>Basidiomycota</taxon>
        <taxon>Agaricomycotina</taxon>
        <taxon>Agaricomycetes</taxon>
        <taxon>Agaricomycetidae</taxon>
        <taxon>Agaricales</taxon>
        <taxon>Schizophyllaceae</taxon>
        <taxon>Schizophyllum</taxon>
    </lineage>
</organism>
<evidence type="ECO:0000313" key="6">
    <source>
        <dbReference type="EMBL" id="EFI91694.1"/>
    </source>
</evidence>